<dbReference type="SMART" id="SM00320">
    <property type="entry name" value="WD40"/>
    <property type="match status" value="4"/>
</dbReference>
<feature type="repeat" description="WD" evidence="3">
    <location>
        <begin position="165"/>
        <end position="206"/>
    </location>
</feature>
<sequence>MNKHDDTNENSPQTSGDSESDFDSQRGSTIIKSRRPSFLTDRRISEDEALRRDEWLQRARLSFNNRLSAKILHKVQFSNDFNGLYCAKFSPSGDVIATTFGTGGIQIRNGETGALKATLKGALPTSLPMMCCRFNPIHENIFYASGACGNIFLCTTDTLEFSRFIEEPDNEINTIDINIDGQKIASGGKDAALRIYDSLTGKLITIYQKKKHEISAEKVENYHRMRIFSVKFHQTYPDLIISGGWDDTVRIWDMRVGTGSIKVIKGPHICGDAIDVRESKILTASWHVRKSLQLWDLTSGQIIDTIEPENRPTTLEGEFFYAAQYFDGDPYGEHIIAGGSGTGAVEVINITTKRVVGSFEVKKAVLTLDSNRTSIVFGGMESIIHLADFS</sequence>
<dbReference type="AlphaFoldDB" id="A0A834Y4V6"/>
<gene>
    <name evidence="5" type="ORF">HCN44_009568</name>
</gene>
<dbReference type="InterPro" id="IPR036322">
    <property type="entry name" value="WD40_repeat_dom_sf"/>
</dbReference>
<dbReference type="PANTHER" id="PTHR47822">
    <property type="entry name" value="CARBOHYDRATE BINDING DOMAIN CONTAINING PROTEIN"/>
    <property type="match status" value="1"/>
</dbReference>
<evidence type="ECO:0000313" key="6">
    <source>
        <dbReference type="Proteomes" id="UP000639338"/>
    </source>
</evidence>
<dbReference type="PROSITE" id="PS50082">
    <property type="entry name" value="WD_REPEATS_2"/>
    <property type="match status" value="2"/>
</dbReference>
<organism evidence="5 6">
    <name type="scientific">Aphidius gifuensis</name>
    <name type="common">Parasitoid wasp</name>
    <dbReference type="NCBI Taxonomy" id="684658"/>
    <lineage>
        <taxon>Eukaryota</taxon>
        <taxon>Metazoa</taxon>
        <taxon>Ecdysozoa</taxon>
        <taxon>Arthropoda</taxon>
        <taxon>Hexapoda</taxon>
        <taxon>Insecta</taxon>
        <taxon>Pterygota</taxon>
        <taxon>Neoptera</taxon>
        <taxon>Endopterygota</taxon>
        <taxon>Hymenoptera</taxon>
        <taxon>Apocrita</taxon>
        <taxon>Ichneumonoidea</taxon>
        <taxon>Braconidae</taxon>
        <taxon>Aphidiinae</taxon>
        <taxon>Aphidius</taxon>
    </lineage>
</organism>
<accession>A0A834Y4V6</accession>
<evidence type="ECO:0000256" key="4">
    <source>
        <dbReference type="SAM" id="MobiDB-lite"/>
    </source>
</evidence>
<dbReference type="Proteomes" id="UP000639338">
    <property type="component" value="Unassembled WGS sequence"/>
</dbReference>
<keyword evidence="2" id="KW-0677">Repeat</keyword>
<dbReference type="PROSITE" id="PS50294">
    <property type="entry name" value="WD_REPEATS_REGION"/>
    <property type="match status" value="1"/>
</dbReference>
<evidence type="ECO:0000313" key="5">
    <source>
        <dbReference type="EMBL" id="KAF7998170.1"/>
    </source>
</evidence>
<dbReference type="OrthoDB" id="361494at2759"/>
<dbReference type="Gene3D" id="2.130.10.10">
    <property type="entry name" value="YVTN repeat-like/Quinoprotein amine dehydrogenase"/>
    <property type="match status" value="2"/>
</dbReference>
<feature type="repeat" description="WD" evidence="3">
    <location>
        <begin position="220"/>
        <end position="255"/>
    </location>
</feature>
<dbReference type="EMBL" id="JACMRX010000001">
    <property type="protein sequence ID" value="KAF7998170.1"/>
    <property type="molecule type" value="Genomic_DNA"/>
</dbReference>
<evidence type="ECO:0000256" key="1">
    <source>
        <dbReference type="ARBA" id="ARBA00022574"/>
    </source>
</evidence>
<evidence type="ECO:0000256" key="3">
    <source>
        <dbReference type="PROSITE-ProRule" id="PRU00221"/>
    </source>
</evidence>
<dbReference type="InterPro" id="IPR015943">
    <property type="entry name" value="WD40/YVTN_repeat-like_dom_sf"/>
</dbReference>
<name>A0A834Y4V6_APHGI</name>
<reference evidence="5 6" key="1">
    <citation type="submission" date="2020-08" db="EMBL/GenBank/DDBJ databases">
        <title>Aphidius gifuensis genome sequencing and assembly.</title>
        <authorList>
            <person name="Du Z."/>
        </authorList>
    </citation>
    <scope>NUCLEOTIDE SEQUENCE [LARGE SCALE GENOMIC DNA]</scope>
    <source>
        <strain evidence="5">YNYX2018</strain>
        <tissue evidence="5">Adults</tissue>
    </source>
</reference>
<feature type="region of interest" description="Disordered" evidence="4">
    <location>
        <begin position="1"/>
        <end position="34"/>
    </location>
</feature>
<evidence type="ECO:0000256" key="2">
    <source>
        <dbReference type="ARBA" id="ARBA00022737"/>
    </source>
</evidence>
<dbReference type="Pfam" id="PF00400">
    <property type="entry name" value="WD40"/>
    <property type="match status" value="2"/>
</dbReference>
<keyword evidence="1 3" id="KW-0853">WD repeat</keyword>
<proteinExistence type="predicted"/>
<keyword evidence="6" id="KW-1185">Reference proteome</keyword>
<dbReference type="InterPro" id="IPR001680">
    <property type="entry name" value="WD40_rpt"/>
</dbReference>
<dbReference type="PROSITE" id="PS00678">
    <property type="entry name" value="WD_REPEATS_1"/>
    <property type="match status" value="1"/>
</dbReference>
<dbReference type="SUPFAM" id="SSF50978">
    <property type="entry name" value="WD40 repeat-like"/>
    <property type="match status" value="1"/>
</dbReference>
<dbReference type="PANTHER" id="PTHR47822:SF3">
    <property type="entry name" value="ANAPHASE-PROMOTING COMPLEX SUBUNIT 4-LIKE WD40 DOMAIN-CONTAINING PROTEIN"/>
    <property type="match status" value="1"/>
</dbReference>
<dbReference type="InterPro" id="IPR019775">
    <property type="entry name" value="WD40_repeat_CS"/>
</dbReference>
<protein>
    <submittedName>
        <fullName evidence="5">Uncharacterized protein</fullName>
    </submittedName>
</protein>
<comment type="caution">
    <text evidence="5">The sequence shown here is derived from an EMBL/GenBank/DDBJ whole genome shotgun (WGS) entry which is preliminary data.</text>
</comment>